<evidence type="ECO:0000256" key="2">
    <source>
        <dbReference type="SAM" id="SignalP"/>
    </source>
</evidence>
<dbReference type="RefSeq" id="WP_146646729.1">
    <property type="nucleotide sequence ID" value="NZ_CP012333.1"/>
</dbReference>
<dbReference type="STRING" id="1391654.AKJ09_01914"/>
<gene>
    <name evidence="3" type="ORF">AKJ09_01914</name>
</gene>
<proteinExistence type="predicted"/>
<keyword evidence="2" id="KW-0732">Signal</keyword>
<dbReference type="AlphaFoldDB" id="A0A0K1PNZ1"/>
<evidence type="ECO:0000256" key="1">
    <source>
        <dbReference type="SAM" id="MobiDB-lite"/>
    </source>
</evidence>
<evidence type="ECO:0000313" key="4">
    <source>
        <dbReference type="Proteomes" id="UP000064967"/>
    </source>
</evidence>
<keyword evidence="4" id="KW-1185">Reference proteome</keyword>
<protein>
    <submittedName>
        <fullName evidence="3">Uncharacterized protein</fullName>
    </submittedName>
</protein>
<dbReference type="Proteomes" id="UP000064967">
    <property type="component" value="Chromosome"/>
</dbReference>
<name>A0A0K1PNZ1_9BACT</name>
<dbReference type="KEGG" id="llu:AKJ09_01914"/>
<feature type="region of interest" description="Disordered" evidence="1">
    <location>
        <begin position="122"/>
        <end position="168"/>
    </location>
</feature>
<organism evidence="3 4">
    <name type="scientific">Labilithrix luteola</name>
    <dbReference type="NCBI Taxonomy" id="1391654"/>
    <lineage>
        <taxon>Bacteria</taxon>
        <taxon>Pseudomonadati</taxon>
        <taxon>Myxococcota</taxon>
        <taxon>Polyangia</taxon>
        <taxon>Polyangiales</taxon>
        <taxon>Labilitrichaceae</taxon>
        <taxon>Labilithrix</taxon>
    </lineage>
</organism>
<feature type="signal peptide" evidence="2">
    <location>
        <begin position="1"/>
        <end position="24"/>
    </location>
</feature>
<dbReference type="EMBL" id="CP012333">
    <property type="protein sequence ID" value="AKU95250.1"/>
    <property type="molecule type" value="Genomic_DNA"/>
</dbReference>
<feature type="compositionally biased region" description="Pro residues" evidence="1">
    <location>
        <begin position="125"/>
        <end position="152"/>
    </location>
</feature>
<reference evidence="3 4" key="1">
    <citation type="submission" date="2015-08" db="EMBL/GenBank/DDBJ databases">
        <authorList>
            <person name="Babu N.S."/>
            <person name="Beckwith C.J."/>
            <person name="Beseler K.G."/>
            <person name="Brison A."/>
            <person name="Carone J.V."/>
            <person name="Caskin T.P."/>
            <person name="Diamond M."/>
            <person name="Durham M.E."/>
            <person name="Foxe J.M."/>
            <person name="Go M."/>
            <person name="Henderson B.A."/>
            <person name="Jones I.B."/>
            <person name="McGettigan J.A."/>
            <person name="Micheletti S.J."/>
            <person name="Nasrallah M.E."/>
            <person name="Ortiz D."/>
            <person name="Piller C.R."/>
            <person name="Privatt S.R."/>
            <person name="Schneider S.L."/>
            <person name="Sharp S."/>
            <person name="Smith T.C."/>
            <person name="Stanton J.D."/>
            <person name="Ullery H.E."/>
            <person name="Wilson R.J."/>
            <person name="Serrano M.G."/>
            <person name="Buck G."/>
            <person name="Lee V."/>
            <person name="Wang Y."/>
            <person name="Carvalho R."/>
            <person name="Voegtly L."/>
            <person name="Shi R."/>
            <person name="Duckworth R."/>
            <person name="Johnson A."/>
            <person name="Loviza R."/>
            <person name="Walstead R."/>
            <person name="Shah Z."/>
            <person name="Kiflezghi M."/>
            <person name="Wade K."/>
            <person name="Ball S.L."/>
            <person name="Bradley K.W."/>
            <person name="Asai D.J."/>
            <person name="Bowman C.A."/>
            <person name="Russell D.A."/>
            <person name="Pope W.H."/>
            <person name="Jacobs-Sera D."/>
            <person name="Hendrix R.W."/>
            <person name="Hatfull G.F."/>
        </authorList>
    </citation>
    <scope>NUCLEOTIDE SEQUENCE [LARGE SCALE GENOMIC DNA]</scope>
    <source>
        <strain evidence="3 4">DSM 27648</strain>
    </source>
</reference>
<accession>A0A0K1PNZ1</accession>
<feature type="chain" id="PRO_5005466348" evidence="2">
    <location>
        <begin position="25"/>
        <end position="344"/>
    </location>
</feature>
<evidence type="ECO:0000313" key="3">
    <source>
        <dbReference type="EMBL" id="AKU95250.1"/>
    </source>
</evidence>
<sequence>MRFGGLVAIALSLALALTATTTRADEPETVALAYRVPKGCPDEKAFTSAVASRTPKARFAKEVPHGRRFVVDVRRTGAGFAGRLVVEESGERATREVTSGRCEDLVEAFVLFTAIAIDPSASLVPPAPEPPPPAEEPVPPLEESPPIAALPPPRERRAPSRPPPAPKPVWHLTVGSGAYVATGIADGGMVSVYPVADLSSTRRGLSPSARLGLVWANSDGQQAPSGSFTFGLRALVLSACAIHVRLGTEVAPSLRLCGAFEGGALLVRPYALVLPNDTNRPWFAAGPLVRIGLPLLPGRLDVSADAGFVVPFEREQVFLRPGPTVATVDSVGARVSATLNLRLF</sequence>